<feature type="compositionally biased region" description="Low complexity" evidence="1">
    <location>
        <begin position="14"/>
        <end position="34"/>
    </location>
</feature>
<evidence type="ECO:0000313" key="3">
    <source>
        <dbReference type="Proteomes" id="UP000314294"/>
    </source>
</evidence>
<protein>
    <submittedName>
        <fullName evidence="2">Uncharacterized protein</fullName>
    </submittedName>
</protein>
<dbReference type="EMBL" id="SRLO01006215">
    <property type="protein sequence ID" value="TNN28972.1"/>
    <property type="molecule type" value="Genomic_DNA"/>
</dbReference>
<dbReference type="Proteomes" id="UP000314294">
    <property type="component" value="Unassembled WGS sequence"/>
</dbReference>
<accession>A0A4Z2EKS9</accession>
<name>A0A4Z2EKS9_9TELE</name>
<evidence type="ECO:0000313" key="2">
    <source>
        <dbReference type="EMBL" id="TNN28972.1"/>
    </source>
</evidence>
<organism evidence="2 3">
    <name type="scientific">Liparis tanakae</name>
    <name type="common">Tanaka's snailfish</name>
    <dbReference type="NCBI Taxonomy" id="230148"/>
    <lineage>
        <taxon>Eukaryota</taxon>
        <taxon>Metazoa</taxon>
        <taxon>Chordata</taxon>
        <taxon>Craniata</taxon>
        <taxon>Vertebrata</taxon>
        <taxon>Euteleostomi</taxon>
        <taxon>Actinopterygii</taxon>
        <taxon>Neopterygii</taxon>
        <taxon>Teleostei</taxon>
        <taxon>Neoteleostei</taxon>
        <taxon>Acanthomorphata</taxon>
        <taxon>Eupercaria</taxon>
        <taxon>Perciformes</taxon>
        <taxon>Cottioidei</taxon>
        <taxon>Cottales</taxon>
        <taxon>Liparidae</taxon>
        <taxon>Liparis</taxon>
    </lineage>
</organism>
<keyword evidence="3" id="KW-1185">Reference proteome</keyword>
<comment type="caution">
    <text evidence="2">The sequence shown here is derived from an EMBL/GenBank/DDBJ whole genome shotgun (WGS) entry which is preliminary data.</text>
</comment>
<reference evidence="2 3" key="1">
    <citation type="submission" date="2019-03" db="EMBL/GenBank/DDBJ databases">
        <title>First draft genome of Liparis tanakae, snailfish: a comprehensive survey of snailfish specific genes.</title>
        <authorList>
            <person name="Kim W."/>
            <person name="Song I."/>
            <person name="Jeong J.-H."/>
            <person name="Kim D."/>
            <person name="Kim S."/>
            <person name="Ryu S."/>
            <person name="Song J.Y."/>
            <person name="Lee S.K."/>
        </authorList>
    </citation>
    <scope>NUCLEOTIDE SEQUENCE [LARGE SCALE GENOMIC DNA]</scope>
    <source>
        <tissue evidence="2">Muscle</tissue>
    </source>
</reference>
<feature type="region of interest" description="Disordered" evidence="1">
    <location>
        <begin position="1"/>
        <end position="34"/>
    </location>
</feature>
<dbReference type="AlphaFoldDB" id="A0A4Z2EKS9"/>
<proteinExistence type="predicted"/>
<sequence length="73" mass="7590">MGSWGESGNRDFNSSTPPLLHSSTPPLLHSSTPPLLHSSTPPFLHPVQAVSCTATSCSLLVSIISSSNCIMGL</sequence>
<gene>
    <name evidence="2" type="ORF">EYF80_060880</name>
</gene>
<evidence type="ECO:0000256" key="1">
    <source>
        <dbReference type="SAM" id="MobiDB-lite"/>
    </source>
</evidence>